<evidence type="ECO:0000256" key="1">
    <source>
        <dbReference type="ARBA" id="ARBA00023157"/>
    </source>
</evidence>
<dbReference type="SUPFAM" id="SSF57535">
    <property type="entry name" value="Complement control module/SCR domain"/>
    <property type="match status" value="2"/>
</dbReference>
<reference evidence="3" key="1">
    <citation type="submission" date="2021-02" db="EMBL/GenBank/DDBJ databases">
        <authorList>
            <person name="Dougan E. K."/>
            <person name="Rhodes N."/>
            <person name="Thang M."/>
            <person name="Chan C."/>
        </authorList>
    </citation>
    <scope>NUCLEOTIDE SEQUENCE</scope>
</reference>
<proteinExistence type="predicted"/>
<accession>A0A813JEP9</accession>
<protein>
    <recommendedName>
        <fullName evidence="2">Sushi domain-containing protein</fullName>
    </recommendedName>
</protein>
<keyword evidence="1" id="KW-1015">Disulfide bond</keyword>
<dbReference type="InterPro" id="IPR035976">
    <property type="entry name" value="Sushi/SCR/CCP_sf"/>
</dbReference>
<dbReference type="EMBL" id="CAJNNW010024539">
    <property type="protein sequence ID" value="CAE8673071.1"/>
    <property type="molecule type" value="Genomic_DNA"/>
</dbReference>
<sequence>FAHASPMIKDSQAEQGWTSDMQVQYQCDVGYKGDPYAECGSDGIWKFAHDSCQLIGCGALETFLTKSASEGWFKDWRDVMRMTEQHDLTSSHAGEVVSFSCEPGYHGAPVAVCHEGGEWFMTDECVPFETTSGCRCQAKWVLCDGWLQTGCKEWYGCKAASSASPESYDWCEVEAGSCPSHARDLFGSEPPWDYCVNDNFNIAWKPMDVPDRGDST</sequence>
<feature type="domain" description="Sushi" evidence="2">
    <location>
        <begin position="89"/>
        <end position="121"/>
    </location>
</feature>
<dbReference type="Proteomes" id="UP000626109">
    <property type="component" value="Unassembled WGS sequence"/>
</dbReference>
<evidence type="ECO:0000313" key="4">
    <source>
        <dbReference type="Proteomes" id="UP000626109"/>
    </source>
</evidence>
<dbReference type="Pfam" id="PF00084">
    <property type="entry name" value="Sushi"/>
    <property type="match status" value="1"/>
</dbReference>
<evidence type="ECO:0000259" key="2">
    <source>
        <dbReference type="Pfam" id="PF00084"/>
    </source>
</evidence>
<dbReference type="CDD" id="cd00033">
    <property type="entry name" value="CCP"/>
    <property type="match status" value="1"/>
</dbReference>
<comment type="caution">
    <text evidence="3">The sequence shown here is derived from an EMBL/GenBank/DDBJ whole genome shotgun (WGS) entry which is preliminary data.</text>
</comment>
<dbReference type="Gene3D" id="2.10.70.10">
    <property type="entry name" value="Complement Module, domain 1"/>
    <property type="match status" value="2"/>
</dbReference>
<evidence type="ECO:0000313" key="3">
    <source>
        <dbReference type="EMBL" id="CAE8673071.1"/>
    </source>
</evidence>
<name>A0A813JEP9_POLGL</name>
<dbReference type="AlphaFoldDB" id="A0A813JEP9"/>
<feature type="non-terminal residue" evidence="3">
    <location>
        <position position="1"/>
    </location>
</feature>
<dbReference type="InterPro" id="IPR000436">
    <property type="entry name" value="Sushi_SCR_CCP_dom"/>
</dbReference>
<gene>
    <name evidence="3" type="ORF">PGLA2088_LOCUS18357</name>
</gene>
<organism evidence="3 4">
    <name type="scientific">Polarella glacialis</name>
    <name type="common">Dinoflagellate</name>
    <dbReference type="NCBI Taxonomy" id="89957"/>
    <lineage>
        <taxon>Eukaryota</taxon>
        <taxon>Sar</taxon>
        <taxon>Alveolata</taxon>
        <taxon>Dinophyceae</taxon>
        <taxon>Suessiales</taxon>
        <taxon>Suessiaceae</taxon>
        <taxon>Polarella</taxon>
    </lineage>
</organism>